<protein>
    <submittedName>
        <fullName evidence="2">DUF885 domain-containing protein</fullName>
    </submittedName>
</protein>
<gene>
    <name evidence="2" type="ORF">K3G22_13480</name>
</gene>
<dbReference type="EMBL" id="CP080635">
    <property type="protein sequence ID" value="QYX71778.1"/>
    <property type="molecule type" value="Genomic_DNA"/>
</dbReference>
<sequence length="628" mass="70736">MPITTTTNTERSQKLNLKISLVALALSAAMALSVQAAPAAMVHLNASEPTQSTTQTESEKANALFEAIFMENIMASPIAQTYMGIKQDYAKWDDIGDEADAIKLLRTKKQLAEVNQLDATKLDPQTQLSLKLLKQNLQNDIDDYQWRYHNYPVNQMRGGHSMIASFLINQHQINNISDAQAYISRLNGVPKRLNQLQKALEIRAEKNIIAPKFVFSYVISDSQNIIKGAPFDNGDDSALLADFSKKVNALDIQEKEKKTLITGAEKALVDKVKPAYNQLIHYIETLAAQADTRDGVWKLPNGAAFYNNALARTTTTHMTADQIHELGIAEVTRIHNEMRTIMQKVHYKGSLQEFFGFMRDAPQFYYPNTAEGKAAYLTEATKLIDNIQSRLDEVFKVKPKAAMIVKQVEAFREKSAGKAFYEQPAPDGSRPGSYYANLYDMKAMPKYQMEALAYHEGIPGHHMQIAIAQELKDIPKFRKFGGYTAYIEGWGLYSESFPKEMGLYADPYSDFGRLAMELWRACRLVVDTGIHAKQWTREQGIAYYVDNTPNAKSDAVKMVERHIVMPSQATAYKVGMIKLLELKHKAEKQLGNKFDIRDFHTLVLANGALPLDVLEEQVDQWIASVNKT</sequence>
<keyword evidence="1" id="KW-0732">Signal</keyword>
<evidence type="ECO:0000313" key="2">
    <source>
        <dbReference type="EMBL" id="QYX71778.1"/>
    </source>
</evidence>
<dbReference type="RefSeq" id="WP_061783208.1">
    <property type="nucleotide sequence ID" value="NZ_CP028435.1"/>
</dbReference>
<organism evidence="2 3">
    <name type="scientific">Shewanella putrefaciens</name>
    <name type="common">Pseudomonas putrefaciens</name>
    <dbReference type="NCBI Taxonomy" id="24"/>
    <lineage>
        <taxon>Bacteria</taxon>
        <taxon>Pseudomonadati</taxon>
        <taxon>Pseudomonadota</taxon>
        <taxon>Gammaproteobacteria</taxon>
        <taxon>Alteromonadales</taxon>
        <taxon>Shewanellaceae</taxon>
        <taxon>Shewanella</taxon>
    </lineage>
</organism>
<feature type="chain" id="PRO_5047035117" evidence="1">
    <location>
        <begin position="37"/>
        <end position="628"/>
    </location>
</feature>
<dbReference type="Proteomes" id="UP000827084">
    <property type="component" value="Chromosome"/>
</dbReference>
<dbReference type="Pfam" id="PF05960">
    <property type="entry name" value="DUF885"/>
    <property type="match status" value="1"/>
</dbReference>
<dbReference type="InterPro" id="IPR010281">
    <property type="entry name" value="DUF885"/>
</dbReference>
<evidence type="ECO:0000256" key="1">
    <source>
        <dbReference type="SAM" id="SignalP"/>
    </source>
</evidence>
<keyword evidence="3" id="KW-1185">Reference proteome</keyword>
<dbReference type="PANTHER" id="PTHR33361">
    <property type="entry name" value="GLR0591 PROTEIN"/>
    <property type="match status" value="1"/>
</dbReference>
<accession>A0ABX8X960</accession>
<dbReference type="PANTHER" id="PTHR33361:SF16">
    <property type="entry name" value="DUF885 DOMAIN-CONTAINING PROTEIN"/>
    <property type="match status" value="1"/>
</dbReference>
<dbReference type="GeneID" id="67444291"/>
<proteinExistence type="predicted"/>
<evidence type="ECO:0000313" key="3">
    <source>
        <dbReference type="Proteomes" id="UP000827084"/>
    </source>
</evidence>
<name>A0ABX8X960_SHEPU</name>
<reference evidence="2 3" key="1">
    <citation type="submission" date="2021-08" db="EMBL/GenBank/DDBJ databases">
        <title>Shewanella putrefaciens YZ-J, complete genome.</title>
        <authorList>
            <person name="Yi Z."/>
        </authorList>
    </citation>
    <scope>NUCLEOTIDE SEQUENCE [LARGE SCALE GENOMIC DNA]</scope>
    <source>
        <strain evidence="2 3">YZ-J</strain>
    </source>
</reference>
<feature type="signal peptide" evidence="1">
    <location>
        <begin position="1"/>
        <end position="36"/>
    </location>
</feature>